<name>A0A427YHP8_9TREE</name>
<dbReference type="GO" id="GO:0000149">
    <property type="term" value="F:SNARE binding"/>
    <property type="evidence" value="ECO:0007669"/>
    <property type="project" value="TreeGrafter"/>
</dbReference>
<comment type="similarity">
    <text evidence="1">Belongs to the SEC6 family.</text>
</comment>
<evidence type="ECO:0000313" key="5">
    <source>
        <dbReference type="Proteomes" id="UP000279259"/>
    </source>
</evidence>
<organism evidence="4 5">
    <name type="scientific">Saitozyma podzolica</name>
    <dbReference type="NCBI Taxonomy" id="1890683"/>
    <lineage>
        <taxon>Eukaryota</taxon>
        <taxon>Fungi</taxon>
        <taxon>Dikarya</taxon>
        <taxon>Basidiomycota</taxon>
        <taxon>Agaricomycotina</taxon>
        <taxon>Tremellomycetes</taxon>
        <taxon>Tremellales</taxon>
        <taxon>Trimorphomycetaceae</taxon>
        <taxon>Saitozyma</taxon>
    </lineage>
</organism>
<dbReference type="Gene3D" id="1.10.357.70">
    <property type="entry name" value="Exocyst complex component Sec6, C-terminal domain"/>
    <property type="match status" value="1"/>
</dbReference>
<proteinExistence type="inferred from homology"/>
<dbReference type="EMBL" id="RSCD01000010">
    <property type="protein sequence ID" value="RSH90620.1"/>
    <property type="molecule type" value="Genomic_DNA"/>
</dbReference>
<protein>
    <submittedName>
        <fullName evidence="4">SNARE-binding exocyst subunit S6</fullName>
    </submittedName>
</protein>
<keyword evidence="3" id="KW-0268">Exocytosis</keyword>
<dbReference type="GO" id="GO:0000145">
    <property type="term" value="C:exocyst"/>
    <property type="evidence" value="ECO:0007669"/>
    <property type="project" value="InterPro"/>
</dbReference>
<dbReference type="Pfam" id="PF06046">
    <property type="entry name" value="Sec6"/>
    <property type="match status" value="1"/>
</dbReference>
<keyword evidence="5" id="KW-1185">Reference proteome</keyword>
<comment type="caution">
    <text evidence="4">The sequence shown here is derived from an EMBL/GenBank/DDBJ whole genome shotgun (WGS) entry which is preliminary data.</text>
</comment>
<dbReference type="STRING" id="1890683.A0A427YHP8"/>
<dbReference type="AlphaFoldDB" id="A0A427YHP8"/>
<dbReference type="PANTHER" id="PTHR21292:SF1">
    <property type="entry name" value="EXOCYST COMPLEX COMPONENT 3"/>
    <property type="match status" value="1"/>
</dbReference>
<dbReference type="GO" id="GO:0006887">
    <property type="term" value="P:exocytosis"/>
    <property type="evidence" value="ECO:0007669"/>
    <property type="project" value="UniProtKB-KW"/>
</dbReference>
<accession>A0A427YHP8</accession>
<dbReference type="FunFam" id="1.10.357.50:FF:000006">
    <property type="entry name" value="Exocyst complex component sec6"/>
    <property type="match status" value="1"/>
</dbReference>
<dbReference type="OrthoDB" id="190098at2759"/>
<gene>
    <name evidence="4" type="primary">SEC6</name>
    <name evidence="4" type="ORF">EHS25_001225</name>
</gene>
<evidence type="ECO:0000256" key="3">
    <source>
        <dbReference type="ARBA" id="ARBA00022483"/>
    </source>
</evidence>
<evidence type="ECO:0000256" key="2">
    <source>
        <dbReference type="ARBA" id="ARBA00022448"/>
    </source>
</evidence>
<dbReference type="Proteomes" id="UP000279259">
    <property type="component" value="Unassembled WGS sequence"/>
</dbReference>
<reference evidence="4 5" key="1">
    <citation type="submission" date="2018-11" db="EMBL/GenBank/DDBJ databases">
        <title>Genome sequence of Saitozyma podzolica DSM 27192.</title>
        <authorList>
            <person name="Aliyu H."/>
            <person name="Gorte O."/>
            <person name="Ochsenreither K."/>
        </authorList>
    </citation>
    <scope>NUCLEOTIDE SEQUENCE [LARGE SCALE GENOMIC DNA]</scope>
    <source>
        <strain evidence="4 5">DSM 27192</strain>
    </source>
</reference>
<evidence type="ECO:0000256" key="1">
    <source>
        <dbReference type="ARBA" id="ARBA00009447"/>
    </source>
</evidence>
<dbReference type="Gene3D" id="1.10.357.50">
    <property type="match status" value="1"/>
</dbReference>
<sequence>MASTSASSAVSEVLRQPDDLLKLAAYRKKLLKEKGALDAKLAAGVKTQLDATREALLRLQSSRAAVAMIREEMLAVEKLKVGAEGEGDAFDKITRVSTVHRNLAQTTKMVNNLRSMSDKVDSMISLLDSDKNQPGGSAGPSSNLLFIHFQLQQLEAFRNETLHQAKKAEAGERQVLVDWFAKLDRVGQEFEAWLWEIAGKVVELVRRGNGGTVVRLLKVVEFEGKEDEKAVALRLVRKVAGSTDAASKFKSMQANARVIKNYRHKLLDAMKASVRAAFQRQLEDCQGDFLGLIEELGWIYKDIIRIKDDVDPLFPSDYEIAPFLVKAYHTSLNDTLRKVVDAAPEAKALLELHAWIKEYRVSMKELEIPSAWLQPALLDGKSQDLIEDYVKLIVSKLDEWTTNLMREETTKFQWRTREPEEGQDGLFGMEGVVDFFQLVNQQCDLALDSNQGAVLARVVTESAKVMRRVQQEWLSVVAEEARLQAEKKPEEVPGGLVEYVIALANDQLKSADHAEALSARLEQLVSEKYKAVISARLNEAIDGYLDVAKRCTSSLIEFVFNDLRPVTKELITSTWYSGQIMPQIVETMRDYMNDYQAHLNPSIFEILLEDLLDALLISYLNALRRAPSRALRMPVAIQRIKGDISMAFDFFAQYKRPEDLEVNFEVMDQVVSMLSAGSQMVFMDYWSFAKKHGPQLAFVEAIMKARDDFDRVVVQDIMDTLRRKVREEGITDPPEPTIMNRVTAQSTKLLERLPNINLANISNLAGTYAGRLQDYGGRVRDMSDQLRDRL</sequence>
<evidence type="ECO:0000313" key="4">
    <source>
        <dbReference type="EMBL" id="RSH90620.1"/>
    </source>
</evidence>
<keyword evidence="2" id="KW-0813">Transport</keyword>
<dbReference type="GO" id="GO:0051601">
    <property type="term" value="P:exocyst localization"/>
    <property type="evidence" value="ECO:0007669"/>
    <property type="project" value="TreeGrafter"/>
</dbReference>
<dbReference type="InterPro" id="IPR010326">
    <property type="entry name" value="EXOC3/Sec6"/>
</dbReference>
<dbReference type="InterPro" id="IPR042532">
    <property type="entry name" value="EXOC3/Sec6_C"/>
</dbReference>
<dbReference type="PANTHER" id="PTHR21292">
    <property type="entry name" value="EXOCYST COMPLEX COMPONENT SEC6-RELATED"/>
    <property type="match status" value="1"/>
</dbReference>